<gene>
    <name evidence="2" type="ORF">L3Y34_010869</name>
</gene>
<sequence>MTEPVISCMKNFVVSEIAKITAEHEQMISGWKHVNLTEENIRHLYDLLKNCSKQEIQLFEQNNFLKGAKNYELITRKLIPEEKTKDVTKNAKKGSKKKSGKKKGKSANQSDNNNVSRNPPKELTETEIQKIDKKSETTSPKSQFASSHQDIEIPISSSSKSDLSQNDSVQNKEESLDSKPTAPDTEEPDVVTVKPANKPTKPESEIMATVTKTAEAQAITQEATTATKSSEPQSEGSATVTQTADSGEQSKNPDNAVFKTPHLPKRLLTSEKFDEDEKMDQIAKAVDQAFEGGDVATIAEKAPPSPTPSPTETSDEPKKKAKNPFDNEHLFIEPLCTANTKNLETTTATDIMPLGNHYMSPESNALKSNLQKLATDISTEEQQIRARLESGEPADTDDAALEDFIARANAVLKETEAVTVRKIAEAETRKFLSALRVPIGDSFETISKDLVQDIWPKTNKWRSFARKNSGCPPLDEINLKEKRKKEEQVERDVRSAIKAAGEPLNKKQIGQIRKAAITYRDFDLKEQQELDFRSNHISKLVELVSAYEDSNKMDELICMRLAIAFCTKRRDYFLKIKPPNFMQFSYMYIFLLEKINLKTASICACLNYQSTVSSDFDELEELMLNLFHEDYFLNMI</sequence>
<accession>A0AAE8ZMJ4</accession>
<feature type="compositionally biased region" description="Polar residues" evidence="1">
    <location>
        <begin position="107"/>
        <end position="117"/>
    </location>
</feature>
<dbReference type="EMBL" id="CP090896">
    <property type="protein sequence ID" value="ULT80591.1"/>
    <property type="molecule type" value="Genomic_DNA"/>
</dbReference>
<evidence type="ECO:0000313" key="3">
    <source>
        <dbReference type="Proteomes" id="UP000827892"/>
    </source>
</evidence>
<organism evidence="2 3">
    <name type="scientific">Caenorhabditis briggsae</name>
    <dbReference type="NCBI Taxonomy" id="6238"/>
    <lineage>
        <taxon>Eukaryota</taxon>
        <taxon>Metazoa</taxon>
        <taxon>Ecdysozoa</taxon>
        <taxon>Nematoda</taxon>
        <taxon>Chromadorea</taxon>
        <taxon>Rhabditida</taxon>
        <taxon>Rhabditina</taxon>
        <taxon>Rhabditomorpha</taxon>
        <taxon>Rhabditoidea</taxon>
        <taxon>Rhabditidae</taxon>
        <taxon>Peloderinae</taxon>
        <taxon>Caenorhabditis</taxon>
    </lineage>
</organism>
<dbReference type="AlphaFoldDB" id="A0AAE8ZMJ4"/>
<reference evidence="2 3" key="1">
    <citation type="submission" date="2022-05" db="EMBL/GenBank/DDBJ databases">
        <title>Chromosome-level reference genomes for two strains of Caenorhabditis briggsae: an improved platform for comparative genomics.</title>
        <authorList>
            <person name="Stevens L."/>
            <person name="Andersen E.C."/>
        </authorList>
    </citation>
    <scope>NUCLEOTIDE SEQUENCE [LARGE SCALE GENOMIC DNA]</scope>
    <source>
        <strain evidence="2">QX1410_ONT</strain>
        <tissue evidence="2">Whole-organism</tissue>
    </source>
</reference>
<feature type="compositionally biased region" description="Basic and acidic residues" evidence="1">
    <location>
        <begin position="119"/>
        <end position="136"/>
    </location>
</feature>
<dbReference type="Proteomes" id="UP000827892">
    <property type="component" value="Chromosome X"/>
</dbReference>
<protein>
    <submittedName>
        <fullName evidence="2">Uncharacterized protein</fullName>
    </submittedName>
</protein>
<feature type="compositionally biased region" description="Low complexity" evidence="1">
    <location>
        <begin position="211"/>
        <end position="228"/>
    </location>
</feature>
<feature type="region of interest" description="Disordered" evidence="1">
    <location>
        <begin position="298"/>
        <end position="323"/>
    </location>
</feature>
<feature type="compositionally biased region" description="Basic residues" evidence="1">
    <location>
        <begin position="90"/>
        <end position="105"/>
    </location>
</feature>
<proteinExistence type="predicted"/>
<evidence type="ECO:0000313" key="2">
    <source>
        <dbReference type="EMBL" id="ULT80591.1"/>
    </source>
</evidence>
<feature type="compositionally biased region" description="Low complexity" evidence="1">
    <location>
        <begin position="152"/>
        <end position="168"/>
    </location>
</feature>
<feature type="compositionally biased region" description="Polar residues" evidence="1">
    <location>
        <begin position="229"/>
        <end position="253"/>
    </location>
</feature>
<evidence type="ECO:0000256" key="1">
    <source>
        <dbReference type="SAM" id="MobiDB-lite"/>
    </source>
</evidence>
<feature type="region of interest" description="Disordered" evidence="1">
    <location>
        <begin position="85"/>
        <end position="277"/>
    </location>
</feature>
<feature type="compositionally biased region" description="Polar residues" evidence="1">
    <location>
        <begin position="137"/>
        <end position="148"/>
    </location>
</feature>
<name>A0AAE8ZMJ4_CAEBR</name>